<evidence type="ECO:0000313" key="5">
    <source>
        <dbReference type="Proteomes" id="UP000428333"/>
    </source>
</evidence>
<name>A0A6A4M4C6_9ERIC</name>
<dbReference type="InterPro" id="IPR001220">
    <property type="entry name" value="Legume_lectin_dom"/>
</dbReference>
<feature type="non-terminal residue" evidence="4">
    <location>
        <position position="1"/>
    </location>
</feature>
<feature type="domain" description="Legume lectin" evidence="3">
    <location>
        <begin position="20"/>
        <end position="166"/>
    </location>
</feature>
<accession>A0A6A4M4C6</accession>
<evidence type="ECO:0000259" key="3">
    <source>
        <dbReference type="Pfam" id="PF00139"/>
    </source>
</evidence>
<dbReference type="SUPFAM" id="SSF49899">
    <property type="entry name" value="Concanavalin A-like lectins/glucanases"/>
    <property type="match status" value="1"/>
</dbReference>
<dbReference type="GO" id="GO:0030246">
    <property type="term" value="F:carbohydrate binding"/>
    <property type="evidence" value="ECO:0007669"/>
    <property type="project" value="UniProtKB-KW"/>
</dbReference>
<dbReference type="PROSITE" id="PS00307">
    <property type="entry name" value="LECTIN_LEGUME_BETA"/>
    <property type="match status" value="1"/>
</dbReference>
<dbReference type="PANTHER" id="PTHR32401">
    <property type="entry name" value="CONCANAVALIN A-LIKE LECTIN FAMILY PROTEIN"/>
    <property type="match status" value="1"/>
</dbReference>
<organism evidence="4 5">
    <name type="scientific">Rhododendron williamsianum</name>
    <dbReference type="NCBI Taxonomy" id="262921"/>
    <lineage>
        <taxon>Eukaryota</taxon>
        <taxon>Viridiplantae</taxon>
        <taxon>Streptophyta</taxon>
        <taxon>Embryophyta</taxon>
        <taxon>Tracheophyta</taxon>
        <taxon>Spermatophyta</taxon>
        <taxon>Magnoliopsida</taxon>
        <taxon>eudicotyledons</taxon>
        <taxon>Gunneridae</taxon>
        <taxon>Pentapetalae</taxon>
        <taxon>asterids</taxon>
        <taxon>Ericales</taxon>
        <taxon>Ericaceae</taxon>
        <taxon>Ericoideae</taxon>
        <taxon>Rhodoreae</taxon>
        <taxon>Rhododendron</taxon>
    </lineage>
</organism>
<dbReference type="AlphaFoldDB" id="A0A6A4M4C6"/>
<evidence type="ECO:0000256" key="2">
    <source>
        <dbReference type="ARBA" id="ARBA00022734"/>
    </source>
</evidence>
<reference evidence="4 5" key="1">
    <citation type="journal article" date="2019" name="Genome Biol. Evol.">
        <title>The Rhododendron genome and chromosomal organization provide insight into shared whole-genome duplications across the heath family (Ericaceae).</title>
        <authorList>
            <person name="Soza V.L."/>
            <person name="Lindsley D."/>
            <person name="Waalkes A."/>
            <person name="Ramage E."/>
            <person name="Patwardhan R.P."/>
            <person name="Burton J.N."/>
            <person name="Adey A."/>
            <person name="Kumar A."/>
            <person name="Qiu R."/>
            <person name="Shendure J."/>
            <person name="Hall B."/>
        </authorList>
    </citation>
    <scope>NUCLEOTIDE SEQUENCE [LARGE SCALE GENOMIC DNA]</scope>
    <source>
        <strain evidence="4">RSF 1966-606</strain>
    </source>
</reference>
<dbReference type="Proteomes" id="UP000428333">
    <property type="component" value="Linkage Group LG01"/>
</dbReference>
<dbReference type="EMBL" id="QEFC01000099">
    <property type="protein sequence ID" value="KAE9466263.1"/>
    <property type="molecule type" value="Genomic_DNA"/>
</dbReference>
<gene>
    <name evidence="4" type="ORF">C3L33_01840</name>
</gene>
<dbReference type="InterPro" id="IPR019825">
    <property type="entry name" value="Lectin_legB_Mn/Ca_BS"/>
</dbReference>
<keyword evidence="5" id="KW-1185">Reference proteome</keyword>
<dbReference type="InterPro" id="IPR013320">
    <property type="entry name" value="ConA-like_dom_sf"/>
</dbReference>
<dbReference type="CDD" id="cd06899">
    <property type="entry name" value="lectin_legume_LecRK_Arcelin_ConA"/>
    <property type="match status" value="1"/>
</dbReference>
<sequence length="195" mass="21074">MITPIYYTDPGVNGLPSFPTPGDGLTFFLSPTNATQIPVNSSGAFLGLFNNSTALNNDTNNQVVAVEFDTFPNQWDPSQNHVGIDVYSIQSATYRVWDTSLANINEIANAWVSYNSSTTTLSVYLTYKENPVFQGNHIILSYVVDLKKVLPEWVNVGWGSRQSNLSSPAPALNWAAPDPALNGAAPDPALNGYGS</sequence>
<comment type="similarity">
    <text evidence="1">Belongs to the leguminous lectin family.</text>
</comment>
<dbReference type="PANTHER" id="PTHR32401:SF47">
    <property type="entry name" value="LEGUME LECTIN DOMAIN-CONTAINING PROTEIN"/>
    <property type="match status" value="1"/>
</dbReference>
<evidence type="ECO:0000313" key="4">
    <source>
        <dbReference type="EMBL" id="KAE9466263.1"/>
    </source>
</evidence>
<dbReference type="Pfam" id="PF00139">
    <property type="entry name" value="Lectin_legB"/>
    <property type="match status" value="1"/>
</dbReference>
<evidence type="ECO:0000256" key="1">
    <source>
        <dbReference type="ARBA" id="ARBA00007606"/>
    </source>
</evidence>
<dbReference type="Gene3D" id="2.60.120.200">
    <property type="match status" value="1"/>
</dbReference>
<dbReference type="OrthoDB" id="2014828at2759"/>
<dbReference type="InterPro" id="IPR050258">
    <property type="entry name" value="Leguminous_Lectin"/>
</dbReference>
<comment type="caution">
    <text evidence="4">The sequence shown here is derived from an EMBL/GenBank/DDBJ whole genome shotgun (WGS) entry which is preliminary data.</text>
</comment>
<keyword evidence="2" id="KW-0430">Lectin</keyword>
<protein>
    <recommendedName>
        <fullName evidence="3">Legume lectin domain-containing protein</fullName>
    </recommendedName>
</protein>
<proteinExistence type="inferred from homology"/>